<comment type="similarity">
    <text evidence="4">Belongs to the WD repeat PAAF1/RPN14 family.</text>
</comment>
<dbReference type="PROSITE" id="PS50294">
    <property type="entry name" value="WD_REPEATS_REGION"/>
    <property type="match status" value="1"/>
</dbReference>
<evidence type="ECO:0000256" key="2">
    <source>
        <dbReference type="ARBA" id="ARBA00022737"/>
    </source>
</evidence>
<dbReference type="PANTHER" id="PTHR19857">
    <property type="entry name" value="MITOCHONDRIAL DIVISION PROTEIN 1-RELATED"/>
    <property type="match status" value="1"/>
</dbReference>
<protein>
    <submittedName>
        <fullName evidence="6">Proteasomal ATPase-associated factor 1</fullName>
    </submittedName>
</protein>
<evidence type="ECO:0000256" key="1">
    <source>
        <dbReference type="ARBA" id="ARBA00022574"/>
    </source>
</evidence>
<evidence type="ECO:0000256" key="3">
    <source>
        <dbReference type="ARBA" id="ARBA00022942"/>
    </source>
</evidence>
<keyword evidence="3" id="KW-0647">Proteasome</keyword>
<dbReference type="AlphaFoldDB" id="D3PI08"/>
<dbReference type="PANTHER" id="PTHR19857:SF19">
    <property type="entry name" value="26S PROTEASOME REGULATORY SUBUNIT RPN14"/>
    <property type="match status" value="1"/>
</dbReference>
<accession>D3PI08</accession>
<organism evidence="6">
    <name type="scientific">Lepeophtheirus salmonis</name>
    <name type="common">Salmon louse</name>
    <name type="synonym">Caligus salmonis</name>
    <dbReference type="NCBI Taxonomy" id="72036"/>
    <lineage>
        <taxon>Eukaryota</taxon>
        <taxon>Metazoa</taxon>
        <taxon>Ecdysozoa</taxon>
        <taxon>Arthropoda</taxon>
        <taxon>Crustacea</taxon>
        <taxon>Multicrustacea</taxon>
        <taxon>Hexanauplia</taxon>
        <taxon>Copepoda</taxon>
        <taxon>Siphonostomatoida</taxon>
        <taxon>Caligidae</taxon>
        <taxon>Lepeophtheirus</taxon>
    </lineage>
</organism>
<dbReference type="InterPro" id="IPR015943">
    <property type="entry name" value="WD40/YVTN_repeat-like_dom_sf"/>
</dbReference>
<dbReference type="SUPFAM" id="SSF50978">
    <property type="entry name" value="WD40 repeat-like"/>
    <property type="match status" value="1"/>
</dbReference>
<evidence type="ECO:0000256" key="4">
    <source>
        <dbReference type="ARBA" id="ARBA00038321"/>
    </source>
</evidence>
<dbReference type="SMART" id="SM00320">
    <property type="entry name" value="WD40"/>
    <property type="match status" value="5"/>
</dbReference>
<dbReference type="Pfam" id="PF00400">
    <property type="entry name" value="WD40"/>
    <property type="match status" value="1"/>
</dbReference>
<evidence type="ECO:0000313" key="6">
    <source>
        <dbReference type="EMBL" id="ADD38194.1"/>
    </source>
</evidence>
<dbReference type="OrthoDB" id="27537at2759"/>
<keyword evidence="2" id="KW-0677">Repeat</keyword>
<dbReference type="EMBL" id="BT121264">
    <property type="protein sequence ID" value="ADD38194.1"/>
    <property type="molecule type" value="mRNA"/>
</dbReference>
<dbReference type="InterPro" id="IPR001680">
    <property type="entry name" value="WD40_rpt"/>
</dbReference>
<proteinExistence type="evidence at transcript level"/>
<evidence type="ECO:0000256" key="5">
    <source>
        <dbReference type="PROSITE-ProRule" id="PRU00221"/>
    </source>
</evidence>
<dbReference type="PROSITE" id="PS50082">
    <property type="entry name" value="WD_REPEATS_2"/>
    <property type="match status" value="2"/>
</dbReference>
<sequence length="419" mass="46526">MVEESMPSVQELKGVMYLDPSWFDIINIPDEKNKGLPIKSWISFKPFCQKGHHGFMSHLGKKYPPESTNTDEFQVQSYGPHHLTVTFNNTNEMRFVGTKDVFASIHHSNVTHMDISKGGIGVSLGKEGKKSVFRIWECSTGIIRRELDGHCGYGYSVRLFPSGIVIITSGGDMVLNIWSAETGKSHRTLKGHTAGVNDTAIVGIGKNVVSVSNDSTIRLWNCGSGLCLDVISKIDDVPIICEINDYIFNCNSHNLKERKEGEHDTENKLLVVGCEKGLIVGVNIFDRAVVFQNKIDSGIKDIKFNGENGILVGCENDSLHKYSLNSLNGEMSLQLERVWLDSESSIESLLVVSDGVFVGRRDGSCIWYSENHDVGIKRISLVGADADPIYSLAKDDQYIYTGARDGKIRKYLLSHIFKS</sequence>
<dbReference type="InterPro" id="IPR036322">
    <property type="entry name" value="WD40_repeat_dom_sf"/>
</dbReference>
<keyword evidence="1 5" id="KW-0853">WD repeat</keyword>
<feature type="repeat" description="WD" evidence="5">
    <location>
        <begin position="189"/>
        <end position="221"/>
    </location>
</feature>
<dbReference type="GO" id="GO:0000502">
    <property type="term" value="C:proteasome complex"/>
    <property type="evidence" value="ECO:0007669"/>
    <property type="project" value="UniProtKB-KW"/>
</dbReference>
<name>D3PI08_LEPSM</name>
<dbReference type="InterPro" id="IPR051179">
    <property type="entry name" value="WD_repeat_multifunction"/>
</dbReference>
<reference evidence="6" key="1">
    <citation type="submission" date="2010-03" db="EMBL/GenBank/DDBJ databases">
        <title>Atlantic Lepeophtheirus salmonis ESTs and full-length cDNAs.</title>
        <authorList>
            <person name="Yasuike M."/>
            <person name="von Schalburg K."/>
            <person name="Cooper G."/>
            <person name="Leong J."/>
            <person name="Nilsen F."/>
            <person name="Jones S.R.M."/>
            <person name="Koop B.F."/>
        </authorList>
    </citation>
    <scope>NUCLEOTIDE SEQUENCE</scope>
    <source>
        <strain evidence="6">Atlantic form</strain>
        <tissue evidence="6">Mixed tissue</tissue>
    </source>
</reference>
<feature type="repeat" description="WD" evidence="5">
    <location>
        <begin position="147"/>
        <end position="188"/>
    </location>
</feature>
<dbReference type="Gene3D" id="2.130.10.10">
    <property type="entry name" value="YVTN repeat-like/Quinoprotein amine dehydrogenase"/>
    <property type="match status" value="2"/>
</dbReference>
<gene>
    <name evidence="6" type="primary">PAAF1</name>
</gene>